<evidence type="ECO:0000256" key="3">
    <source>
        <dbReference type="ARBA" id="ARBA00022989"/>
    </source>
</evidence>
<dbReference type="SMART" id="SM00044">
    <property type="entry name" value="CYCc"/>
    <property type="match status" value="1"/>
</dbReference>
<organism evidence="8 9">
    <name type="scientific">Parasedimentitalea denitrificans</name>
    <dbReference type="NCBI Taxonomy" id="2211118"/>
    <lineage>
        <taxon>Bacteria</taxon>
        <taxon>Pseudomonadati</taxon>
        <taxon>Pseudomonadota</taxon>
        <taxon>Alphaproteobacteria</taxon>
        <taxon>Rhodobacterales</taxon>
        <taxon>Paracoccaceae</taxon>
        <taxon>Parasedimentitalea</taxon>
    </lineage>
</organism>
<dbReference type="Gene3D" id="3.30.70.1230">
    <property type="entry name" value="Nucleotide cyclase"/>
    <property type="match status" value="1"/>
</dbReference>
<gene>
    <name evidence="8" type="ORF">DL239_19005</name>
</gene>
<evidence type="ECO:0000259" key="6">
    <source>
        <dbReference type="PROSITE" id="PS50125"/>
    </source>
</evidence>
<evidence type="ECO:0000259" key="7">
    <source>
        <dbReference type="PROSITE" id="PS50839"/>
    </source>
</evidence>
<dbReference type="InterPro" id="IPR001054">
    <property type="entry name" value="A/G_cyclase"/>
</dbReference>
<dbReference type="InterPro" id="IPR029787">
    <property type="entry name" value="Nucleotide_cyclase"/>
</dbReference>
<keyword evidence="3 5" id="KW-1133">Transmembrane helix</keyword>
<feature type="domain" description="CHASE" evidence="7">
    <location>
        <begin position="78"/>
        <end position="310"/>
    </location>
</feature>
<dbReference type="Proteomes" id="UP001429564">
    <property type="component" value="Unassembled WGS sequence"/>
</dbReference>
<dbReference type="SMART" id="SM01079">
    <property type="entry name" value="CHASE"/>
    <property type="match status" value="1"/>
</dbReference>
<dbReference type="SUPFAM" id="SSF55073">
    <property type="entry name" value="Nucleotide cyclase"/>
    <property type="match status" value="1"/>
</dbReference>
<dbReference type="InterPro" id="IPR050697">
    <property type="entry name" value="Adenylyl/Guanylyl_Cyclase_3/4"/>
</dbReference>
<dbReference type="PANTHER" id="PTHR43081:SF18">
    <property type="entry name" value="BLL7624 PROTEIN"/>
    <property type="match status" value="1"/>
</dbReference>
<proteinExistence type="predicted"/>
<keyword evidence="9" id="KW-1185">Reference proteome</keyword>
<evidence type="ECO:0008006" key="10">
    <source>
        <dbReference type="Google" id="ProtNLM"/>
    </source>
</evidence>
<keyword evidence="2 5" id="KW-0812">Transmembrane</keyword>
<name>A0ABX0WBM9_9RHOB</name>
<dbReference type="Gene3D" id="3.30.450.350">
    <property type="entry name" value="CHASE domain"/>
    <property type="match status" value="1"/>
</dbReference>
<dbReference type="EMBL" id="QHLQ01000026">
    <property type="protein sequence ID" value="NIZ63059.1"/>
    <property type="molecule type" value="Genomic_DNA"/>
</dbReference>
<evidence type="ECO:0000256" key="2">
    <source>
        <dbReference type="ARBA" id="ARBA00022692"/>
    </source>
</evidence>
<protein>
    <recommendedName>
        <fullName evidence="10">Adenylate cyclase</fullName>
    </recommendedName>
</protein>
<accession>A0ABX0WBM9</accession>
<evidence type="ECO:0000256" key="5">
    <source>
        <dbReference type="SAM" id="Phobius"/>
    </source>
</evidence>
<reference evidence="8 9" key="1">
    <citation type="submission" date="2018-05" db="EMBL/GenBank/DDBJ databases">
        <authorList>
            <person name="Zhang Y.-J."/>
        </authorList>
    </citation>
    <scope>NUCLEOTIDE SEQUENCE [LARGE SCALE GENOMIC DNA]</scope>
    <source>
        <strain evidence="8 9">CY04</strain>
    </source>
</reference>
<sequence>MFKKILIPLKQQKWLPVITVATVGVCISLVFFLFAIKSERQRLLSEFREYANQPITEINNLVLANISSVESMIAFYESSDYVSRQEFNTFASSVLSSHDSIQALEWLPKVVEDNRKAFALEAQLDGFSNYRITERAEDGKLVLAGSRPDYFPVYYVEPLWGNEEALGFDVQSETTRFVALLHARRTGQIAASEPISLVQSTNRENGVLIAAPVFEKAEFHENSSSTDKPVLGFVLAVFQIPKLIMAAENRWVEDPNLGDFYVFSNPDSQGQKLIFAHQSTTDNLPKTVAAIPKPYVSGNIQIADRRWQMIITPPNGWPAAVDLWLPWSLLFFCLGLTVIASAIFRMRLLGVMELEGLSNALQAKNEKLEAVSKALAKYLPSQLWDSVLADEGQRSIGAKRKQLTVFFGDIVEFTRLTHELPPDQLMYILNDFFTEMSAIGIRHGATLDKYVGDAVVMFFGDPTSNGARQDAASCVKMAIEMQERMIDLRKKWLDLGYPKPFHMRVGIHSGSCSVGNFGSDERMSYTIVGEDVNLAARVEKLGKPDKVTITSDTLELIRDQFEFTSCGVVHVESINRDIELFSINLQ</sequence>
<comment type="caution">
    <text evidence="8">The sequence shown here is derived from an EMBL/GenBank/DDBJ whole genome shotgun (WGS) entry which is preliminary data.</text>
</comment>
<evidence type="ECO:0000256" key="1">
    <source>
        <dbReference type="ARBA" id="ARBA00004370"/>
    </source>
</evidence>
<comment type="subcellular location">
    <subcellularLocation>
        <location evidence="1">Membrane</location>
    </subcellularLocation>
</comment>
<dbReference type="InterPro" id="IPR006189">
    <property type="entry name" value="CHASE_dom"/>
</dbReference>
<dbReference type="PROSITE" id="PS50125">
    <property type="entry name" value="GUANYLATE_CYCLASE_2"/>
    <property type="match status" value="1"/>
</dbReference>
<dbReference type="Pfam" id="PF00211">
    <property type="entry name" value="Guanylate_cyc"/>
    <property type="match status" value="1"/>
</dbReference>
<dbReference type="PROSITE" id="PS50839">
    <property type="entry name" value="CHASE"/>
    <property type="match status" value="1"/>
</dbReference>
<dbReference type="CDD" id="cd07302">
    <property type="entry name" value="CHD"/>
    <property type="match status" value="1"/>
</dbReference>
<feature type="transmembrane region" description="Helical" evidence="5">
    <location>
        <begin position="14"/>
        <end position="36"/>
    </location>
</feature>
<dbReference type="Pfam" id="PF03924">
    <property type="entry name" value="CHASE"/>
    <property type="match status" value="1"/>
</dbReference>
<evidence type="ECO:0000256" key="4">
    <source>
        <dbReference type="ARBA" id="ARBA00023136"/>
    </source>
</evidence>
<dbReference type="PANTHER" id="PTHR43081">
    <property type="entry name" value="ADENYLATE CYCLASE, TERMINAL-DIFFERENTIATION SPECIFIC-RELATED"/>
    <property type="match status" value="1"/>
</dbReference>
<evidence type="ECO:0000313" key="9">
    <source>
        <dbReference type="Proteomes" id="UP001429564"/>
    </source>
</evidence>
<evidence type="ECO:0000313" key="8">
    <source>
        <dbReference type="EMBL" id="NIZ63059.1"/>
    </source>
</evidence>
<dbReference type="InterPro" id="IPR042240">
    <property type="entry name" value="CHASE_sf"/>
</dbReference>
<feature type="domain" description="Guanylate cyclase" evidence="6">
    <location>
        <begin position="404"/>
        <end position="539"/>
    </location>
</feature>
<keyword evidence="4 5" id="KW-0472">Membrane</keyword>